<keyword evidence="3 4" id="KW-0378">Hydrolase</keyword>
<evidence type="ECO:0000259" key="5">
    <source>
        <dbReference type="PROSITE" id="PS51462"/>
    </source>
</evidence>
<dbReference type="PROSITE" id="PS51462">
    <property type="entry name" value="NUDIX"/>
    <property type="match status" value="1"/>
</dbReference>
<dbReference type="Pfam" id="PF00293">
    <property type="entry name" value="NUDIX"/>
    <property type="match status" value="1"/>
</dbReference>
<dbReference type="Proteomes" id="UP001251870">
    <property type="component" value="Unassembled WGS sequence"/>
</dbReference>
<comment type="cofactor">
    <cofactor evidence="1">
        <name>Mg(2+)</name>
        <dbReference type="ChEBI" id="CHEBI:18420"/>
    </cofactor>
</comment>
<evidence type="ECO:0000256" key="3">
    <source>
        <dbReference type="ARBA" id="ARBA00022801"/>
    </source>
</evidence>
<dbReference type="CDD" id="cd02883">
    <property type="entry name" value="NUDIX_Hydrolase"/>
    <property type="match status" value="1"/>
</dbReference>
<name>A0ABU2DQM0_9MICC</name>
<dbReference type="RefSeq" id="WP_310547752.1">
    <property type="nucleotide sequence ID" value="NZ_JAVKGR010000003.1"/>
</dbReference>
<dbReference type="InterPro" id="IPR015797">
    <property type="entry name" value="NUDIX_hydrolase-like_dom_sf"/>
</dbReference>
<evidence type="ECO:0000256" key="1">
    <source>
        <dbReference type="ARBA" id="ARBA00001946"/>
    </source>
</evidence>
<dbReference type="SUPFAM" id="SSF55811">
    <property type="entry name" value="Nudix"/>
    <property type="match status" value="1"/>
</dbReference>
<dbReference type="PANTHER" id="PTHR43046">
    <property type="entry name" value="GDP-MANNOSE MANNOSYL HYDROLASE"/>
    <property type="match status" value="1"/>
</dbReference>
<keyword evidence="7" id="KW-1185">Reference proteome</keyword>
<dbReference type="InterPro" id="IPR000086">
    <property type="entry name" value="NUDIX_hydrolase_dom"/>
</dbReference>
<evidence type="ECO:0000313" key="6">
    <source>
        <dbReference type="EMBL" id="MDR8018758.1"/>
    </source>
</evidence>
<evidence type="ECO:0000256" key="2">
    <source>
        <dbReference type="ARBA" id="ARBA00005582"/>
    </source>
</evidence>
<dbReference type="PROSITE" id="PS00893">
    <property type="entry name" value="NUDIX_BOX"/>
    <property type="match status" value="1"/>
</dbReference>
<reference evidence="6 7" key="1">
    <citation type="submission" date="2023-09" db="EMBL/GenBank/DDBJ databases">
        <title>Description of three actinobacteria isolated from air of manufacturing shop in a pharmaceutical factory.</title>
        <authorList>
            <person name="Zhang D.-F."/>
        </authorList>
    </citation>
    <scope>NUCLEOTIDE SEQUENCE [LARGE SCALE GENOMIC DNA]</scope>
    <source>
        <strain evidence="6 7">LY-0111</strain>
    </source>
</reference>
<evidence type="ECO:0000313" key="7">
    <source>
        <dbReference type="Proteomes" id="UP001251870"/>
    </source>
</evidence>
<dbReference type="PANTHER" id="PTHR43046:SF14">
    <property type="entry name" value="MUTT_NUDIX FAMILY PROTEIN"/>
    <property type="match status" value="1"/>
</dbReference>
<comment type="caution">
    <text evidence="6">The sequence shown here is derived from an EMBL/GenBank/DDBJ whole genome shotgun (WGS) entry which is preliminary data.</text>
</comment>
<feature type="domain" description="Nudix hydrolase" evidence="5">
    <location>
        <begin position="2"/>
        <end position="141"/>
    </location>
</feature>
<dbReference type="Gene3D" id="3.90.79.10">
    <property type="entry name" value="Nucleoside Triphosphate Pyrophosphohydrolase"/>
    <property type="match status" value="1"/>
</dbReference>
<dbReference type="PRINTS" id="PR00502">
    <property type="entry name" value="NUDIXFAMILY"/>
</dbReference>
<evidence type="ECO:0000256" key="4">
    <source>
        <dbReference type="RuleBase" id="RU003476"/>
    </source>
</evidence>
<dbReference type="InterPro" id="IPR020084">
    <property type="entry name" value="NUDIX_hydrolase_CS"/>
</dbReference>
<comment type="similarity">
    <text evidence="2 4">Belongs to the Nudix hydrolase family.</text>
</comment>
<dbReference type="EMBL" id="JAVKGR010000003">
    <property type="protein sequence ID" value="MDR8018758.1"/>
    <property type="molecule type" value="Genomic_DNA"/>
</dbReference>
<accession>A0ABU2DQM0</accession>
<proteinExistence type="inferred from homology"/>
<gene>
    <name evidence="6" type="ORF">RIL96_04170</name>
</gene>
<dbReference type="InterPro" id="IPR020476">
    <property type="entry name" value="Nudix_hydrolase"/>
</dbReference>
<organism evidence="6 7">
    <name type="scientific">Nesterenkonia aerolata</name>
    <dbReference type="NCBI Taxonomy" id="3074079"/>
    <lineage>
        <taxon>Bacteria</taxon>
        <taxon>Bacillati</taxon>
        <taxon>Actinomycetota</taxon>
        <taxon>Actinomycetes</taxon>
        <taxon>Micrococcales</taxon>
        <taxon>Micrococcaceae</taxon>
        <taxon>Nesterenkonia</taxon>
    </lineage>
</organism>
<protein>
    <submittedName>
        <fullName evidence="6">NUDIX domain-containing protein</fullName>
    </submittedName>
</protein>
<sequence length="153" mass="16522">MDLRVGAYAVITEGARILLPHLNDAVGVGWTLPGGGLDPGEHPEDAAVREVLEETGYDVELTSTLGVRSFVVPGEKRRREQDMGRELQILQIIYRARITGGSLRVEADGSTDDVAWHDLHAVDTLPRVSLVDHARRLAGLPVDPEASAPQGTV</sequence>